<evidence type="ECO:0000313" key="1">
    <source>
        <dbReference type="EMBL" id="EKB47890.1"/>
    </source>
</evidence>
<keyword evidence="2" id="KW-1185">Reference proteome</keyword>
<evidence type="ECO:0000313" key="2">
    <source>
        <dbReference type="Proteomes" id="UP000004478"/>
    </source>
</evidence>
<organism evidence="1 2">
    <name type="scientific">Cecembia lonarensis (strain CCUG 58316 / KCTC 22772 / LW9)</name>
    <dbReference type="NCBI Taxonomy" id="1225176"/>
    <lineage>
        <taxon>Bacteria</taxon>
        <taxon>Pseudomonadati</taxon>
        <taxon>Bacteroidota</taxon>
        <taxon>Cytophagia</taxon>
        <taxon>Cytophagales</taxon>
        <taxon>Cyclobacteriaceae</taxon>
        <taxon>Cecembia</taxon>
    </lineage>
</organism>
<dbReference type="Pfam" id="PF14092">
    <property type="entry name" value="DUF4270"/>
    <property type="match status" value="1"/>
</dbReference>
<protein>
    <recommendedName>
        <fullName evidence="3">DUF4270 domain-containing protein</fullName>
    </recommendedName>
</protein>
<reference evidence="1 2" key="1">
    <citation type="journal article" date="2012" name="J. Bacteriol.">
        <title>Draft Genome Sequence of Cecembia lonarensis Strain LW9T, Isolated from Lonar Lake, a Haloalkaline Lake in India.</title>
        <authorList>
            <person name="Shivaji S."/>
            <person name="Ara S."/>
            <person name="Singh A."/>
            <person name="Pinnaka A.K."/>
        </authorList>
    </citation>
    <scope>NUCLEOTIDE SEQUENCE [LARGE SCALE GENOMIC DNA]</scope>
    <source>
        <strain evidence="1 2">LW9</strain>
    </source>
</reference>
<name>K1KUP1_CECL9</name>
<dbReference type="InterPro" id="IPR025366">
    <property type="entry name" value="DUF4270"/>
</dbReference>
<dbReference type="Proteomes" id="UP000004478">
    <property type="component" value="Unassembled WGS sequence"/>
</dbReference>
<proteinExistence type="predicted"/>
<sequence>MPAKLALGFLITFPIFSACEDPSNLGLELDPNNNQIGVFYQEIPLTALVIQQDSLITTNPESLVFGSDEGDFFGKTEATAYSRLLFNRDLARPNSTATLDSVRFNFSIRAVNGNDLSTDKTIQVHRLNEQIREVNYYNFSRLDYEEEPIFSSSFNFSNRQDTLVFATITENAFAIELFEALKEGSAFSDIFTFRNFLPGLVFKGGQDENTSFNARPGNNTGFIFFYKNEGDTISRAYPIATGVNNNSARHFNQIVNDPTGTPTAQITEKFVAYDLGERAGAKNNTGILVKLDMSALDAFLDTLENVTFNQVTLEMGPLERNVATNRPPQFLQMFFTNETNRVLLGDLGAFAVQSDGRPQFDPATGDPFVGDAPALLAHNRENNIYRQTITSHVNAIYRGNLQRRDFILYPLVGGTDEYRQSLREFVLDSRSPVLKIFYSKARAF</sequence>
<dbReference type="AlphaFoldDB" id="K1KUP1"/>
<comment type="caution">
    <text evidence="1">The sequence shown here is derived from an EMBL/GenBank/DDBJ whole genome shotgun (WGS) entry which is preliminary data.</text>
</comment>
<dbReference type="OrthoDB" id="833442at2"/>
<dbReference type="EMBL" id="AMGM01000083">
    <property type="protein sequence ID" value="EKB47890.1"/>
    <property type="molecule type" value="Genomic_DNA"/>
</dbReference>
<accession>K1KUP1</accession>
<evidence type="ECO:0008006" key="3">
    <source>
        <dbReference type="Google" id="ProtNLM"/>
    </source>
</evidence>
<dbReference type="PROSITE" id="PS51257">
    <property type="entry name" value="PROKAR_LIPOPROTEIN"/>
    <property type="match status" value="1"/>
</dbReference>
<gene>
    <name evidence="1" type="ORF">B879_03507</name>
</gene>